<feature type="signal peptide" evidence="2">
    <location>
        <begin position="1"/>
        <end position="18"/>
    </location>
</feature>
<dbReference type="EMBL" id="CAJNRD030001118">
    <property type="protein sequence ID" value="CAG5082626.1"/>
    <property type="molecule type" value="Genomic_DNA"/>
</dbReference>
<dbReference type="Proteomes" id="UP000786811">
    <property type="component" value="Unassembled WGS sequence"/>
</dbReference>
<proteinExistence type="predicted"/>
<keyword evidence="4" id="KW-1185">Reference proteome</keyword>
<organism evidence="3 4">
    <name type="scientific">Cotesia congregata</name>
    <name type="common">Parasitoid wasp</name>
    <name type="synonym">Apanteles congregatus</name>
    <dbReference type="NCBI Taxonomy" id="51543"/>
    <lineage>
        <taxon>Eukaryota</taxon>
        <taxon>Metazoa</taxon>
        <taxon>Ecdysozoa</taxon>
        <taxon>Arthropoda</taxon>
        <taxon>Hexapoda</taxon>
        <taxon>Insecta</taxon>
        <taxon>Pterygota</taxon>
        <taxon>Neoptera</taxon>
        <taxon>Endopterygota</taxon>
        <taxon>Hymenoptera</taxon>
        <taxon>Apocrita</taxon>
        <taxon>Ichneumonoidea</taxon>
        <taxon>Braconidae</taxon>
        <taxon>Microgastrinae</taxon>
        <taxon>Cotesia</taxon>
    </lineage>
</organism>
<dbReference type="AlphaFoldDB" id="A0A8J2H7Q4"/>
<dbReference type="OrthoDB" id="8611351at2759"/>
<keyword evidence="2" id="KW-0732">Signal</keyword>
<feature type="transmembrane region" description="Helical" evidence="1">
    <location>
        <begin position="374"/>
        <end position="397"/>
    </location>
</feature>
<evidence type="ECO:0000256" key="1">
    <source>
        <dbReference type="SAM" id="Phobius"/>
    </source>
</evidence>
<evidence type="ECO:0000313" key="4">
    <source>
        <dbReference type="Proteomes" id="UP000786811"/>
    </source>
</evidence>
<gene>
    <name evidence="3" type="ORF">HICCMSTLAB_LOCUS3612</name>
</gene>
<keyword evidence="1" id="KW-0472">Membrane</keyword>
<evidence type="ECO:0008006" key="5">
    <source>
        <dbReference type="Google" id="ProtNLM"/>
    </source>
</evidence>
<evidence type="ECO:0000256" key="2">
    <source>
        <dbReference type="SAM" id="SignalP"/>
    </source>
</evidence>
<name>A0A8J2H7Q4_COTCN</name>
<evidence type="ECO:0000313" key="3">
    <source>
        <dbReference type="EMBL" id="CAG5082626.1"/>
    </source>
</evidence>
<protein>
    <recommendedName>
        <fullName evidence="5">SEFIR domain-containing protein</fullName>
    </recommendedName>
</protein>
<sequence>MMWLNVACILLSILRIKAISTNCNYEYNYSCDNNERKDTTIPRPISHIVQKGCSLDNIRDSANYTLILSENGLLPTGIIKVNITLPSANCIYKVALLVNSTIKNNTDCHKHEFTNILHSELHSVDQTICPYNSNTEQNHDSLHQNNGFLNKCQDNNIALYFEHVYAGCYALRFTIDDKLYAIRSKKYITTTYQRSEVKEPLSHCYYDDGIGNNNDNESRNLVTFRFGVSILSGSSSLVLQLIPLSIEDESKGEACVKYGKIPLEPWEISLYGSSLSTNNCSIAMVHDSNGNLTEDIECIFILPVLYNQSYCFLLTLNDDRCVKQTVWKPPPVQDEISLPCTWIAPCMRVTKSRQAIEYNGELSGNKTVMSDINLLLPIAAGIIILILVISGTVVCICRQRLRSSRQNQYLNATLSDLKSTNCEIDSVDTDDANEKLKKQENDCKAIVIFYARESEIFIKFMVYLREIIEYFCNCHVYDWYAPNEWNSVAKVGAFDWANNLFKNNYRVIWIDTPATRSLINIKNSVNNFHDDRLNIDSISDFRDLAFAPILDCVKRNIELQYTKHFIVRLEGYCYENSQEDPFVDLSPHARFIIPHHLKQLISHLAFKRSEMSEEELNREEILLRERLAKMNSDS</sequence>
<dbReference type="Gene3D" id="3.40.50.11530">
    <property type="match status" value="1"/>
</dbReference>
<comment type="caution">
    <text evidence="3">The sequence shown here is derived from an EMBL/GenBank/DDBJ whole genome shotgun (WGS) entry which is preliminary data.</text>
</comment>
<reference evidence="3" key="1">
    <citation type="submission" date="2021-04" db="EMBL/GenBank/DDBJ databases">
        <authorList>
            <person name="Chebbi M.A.C M."/>
        </authorList>
    </citation>
    <scope>NUCLEOTIDE SEQUENCE</scope>
</reference>
<keyword evidence="1" id="KW-1133">Transmembrane helix</keyword>
<keyword evidence="1" id="KW-0812">Transmembrane</keyword>
<accession>A0A8J2H7Q4</accession>
<feature type="chain" id="PRO_5035205568" description="SEFIR domain-containing protein" evidence="2">
    <location>
        <begin position="19"/>
        <end position="634"/>
    </location>
</feature>